<sequence length="261" mass="30713">MILETKKLFFRKTFVFSSPDVFIDLCKSGRYSSVVALCYDKLPEDFVKMYSAKNLKIRKKKLTYIDIKLNEEEIFDKFNDTTKKHVKRTFKNSDLIFKHTQNPTINSYKVYANFEYSQGRVPISFDEFKKYRLFSAEYRGQEISGISLIEDKPNIKTITIYSKRVVTEDKETYKIIAQATRRIVWEICLWAKKEGFRLFDLGSINLDDPVKAGVTEFKLSFGGEVIPEYTFIYKSIHFAFFENLVSIKVLFKKILFILKLA</sequence>
<gene>
    <name evidence="1" type="ORF">A3G99_01320</name>
</gene>
<dbReference type="EMBL" id="MHWT01000011">
    <property type="protein sequence ID" value="OHB12772.1"/>
    <property type="molecule type" value="Genomic_DNA"/>
</dbReference>
<dbReference type="InterPro" id="IPR016181">
    <property type="entry name" value="Acyl_CoA_acyltransferase"/>
</dbReference>
<name>A0A1G2UU43_9BACT</name>
<dbReference type="SUPFAM" id="SSF55729">
    <property type="entry name" value="Acyl-CoA N-acyltransferases (Nat)"/>
    <property type="match status" value="1"/>
</dbReference>
<comment type="caution">
    <text evidence="1">The sequence shown here is derived from an EMBL/GenBank/DDBJ whole genome shotgun (WGS) entry which is preliminary data.</text>
</comment>
<proteinExistence type="predicted"/>
<dbReference type="Gene3D" id="3.40.630.30">
    <property type="match status" value="1"/>
</dbReference>
<reference evidence="1 2" key="1">
    <citation type="journal article" date="2016" name="Nat. Commun.">
        <title>Thousands of microbial genomes shed light on interconnected biogeochemical processes in an aquifer system.</title>
        <authorList>
            <person name="Anantharaman K."/>
            <person name="Brown C.T."/>
            <person name="Hug L.A."/>
            <person name="Sharon I."/>
            <person name="Castelle C.J."/>
            <person name="Probst A.J."/>
            <person name="Thomas B.C."/>
            <person name="Singh A."/>
            <person name="Wilkins M.J."/>
            <person name="Karaoz U."/>
            <person name="Brodie E.L."/>
            <person name="Williams K.H."/>
            <person name="Hubbard S.S."/>
            <person name="Banfield J.F."/>
        </authorList>
    </citation>
    <scope>NUCLEOTIDE SEQUENCE [LARGE SCALE GENOMIC DNA]</scope>
</reference>
<evidence type="ECO:0008006" key="3">
    <source>
        <dbReference type="Google" id="ProtNLM"/>
    </source>
</evidence>
<protein>
    <recommendedName>
        <fullName evidence="3">BioF2-like acetyltransferase domain-containing protein</fullName>
    </recommendedName>
</protein>
<dbReference type="Proteomes" id="UP000176558">
    <property type="component" value="Unassembled WGS sequence"/>
</dbReference>
<organism evidence="1 2">
    <name type="scientific">Candidatus Zambryskibacteria bacterium RIFCSPLOWO2_12_FULL_39_23</name>
    <dbReference type="NCBI Taxonomy" id="1802776"/>
    <lineage>
        <taxon>Bacteria</taxon>
        <taxon>Candidatus Zambryskiibacteriota</taxon>
    </lineage>
</organism>
<dbReference type="AlphaFoldDB" id="A0A1G2UU43"/>
<evidence type="ECO:0000313" key="1">
    <source>
        <dbReference type="EMBL" id="OHB12772.1"/>
    </source>
</evidence>
<accession>A0A1G2UU43</accession>
<evidence type="ECO:0000313" key="2">
    <source>
        <dbReference type="Proteomes" id="UP000176558"/>
    </source>
</evidence>